<dbReference type="AlphaFoldDB" id="A0AAV8H0Z3"/>
<dbReference type="EMBL" id="JAMFTS010000002">
    <property type="protein sequence ID" value="KAJ4789716.1"/>
    <property type="molecule type" value="Genomic_DNA"/>
</dbReference>
<dbReference type="InterPro" id="IPR032675">
    <property type="entry name" value="LRR_dom_sf"/>
</dbReference>
<comment type="caution">
    <text evidence="6">The sequence shown here is derived from an EMBL/GenBank/DDBJ whole genome shotgun (WGS) entry which is preliminary data.</text>
</comment>
<dbReference type="PANTHER" id="PTHR34145">
    <property type="entry name" value="OS02G0105600 PROTEIN"/>
    <property type="match status" value="1"/>
</dbReference>
<name>A0AAV8H0Z3_9POAL</name>
<sequence>MHPSSRQRRVEASSDPQPQMDLISNLPDCLLSSILSLLLIRDAVRTSVLSSRWRDLWKLNPLHLDDSIVKFEKQDSYQNWLKIHQAVSHIAFIHPGSIHCFHISQLKELAFLTRKEMRTFHRDVDNLMKILTRKGIRELDLRFGYRGELRYQLPSSILQCQTLCKVSLSDCYFPPSPIVNSSFPNLRELTLEFVFLWDHLLNCLLKSCAQLEVLQLINCSGFQYVRLNCAKLQNFTIHNLGSRASGSHPKEVIIEDAPELRSLRLGEKTVHHTRISVQHVQKLEVLGFFSMNGSMQIGNTFSKPHNQPQISVNASMGLLTVKKLAILVGFDTTFSLLSAVLRCFPCLETLDIKGSFYPAPDVGFWEQQAPFGFFECHLKSITMIEFVGPGTDMEFAKYFVQHGKVLERITLICGQHVTESWSTTLRRNLCLENRAARHLKVQILGPYVYHPNSCEWAPLFYNDLLQSGSAN</sequence>
<feature type="domain" description="F-box/LRR-repeat protein 15/At3g58940/PEG3-like LRR" evidence="4">
    <location>
        <begin position="124"/>
        <end position="352"/>
    </location>
</feature>
<dbReference type="Gene3D" id="1.20.1280.50">
    <property type="match status" value="1"/>
</dbReference>
<keyword evidence="7" id="KW-1185">Reference proteome</keyword>
<proteinExistence type="predicted"/>
<evidence type="ECO:0000313" key="7">
    <source>
        <dbReference type="Proteomes" id="UP001140206"/>
    </source>
</evidence>
<dbReference type="InterPro" id="IPR036047">
    <property type="entry name" value="F-box-like_dom_sf"/>
</dbReference>
<evidence type="ECO:0000256" key="1">
    <source>
        <dbReference type="SAM" id="MobiDB-lite"/>
    </source>
</evidence>
<dbReference type="EMBL" id="JAMFTS010000001">
    <property type="protein sequence ID" value="KAJ4809247.1"/>
    <property type="molecule type" value="Genomic_DNA"/>
</dbReference>
<dbReference type="InterPro" id="IPR001810">
    <property type="entry name" value="F-box_dom"/>
</dbReference>
<dbReference type="SUPFAM" id="SSF52047">
    <property type="entry name" value="RNI-like"/>
    <property type="match status" value="1"/>
</dbReference>
<protein>
    <submittedName>
        <fullName evidence="6">F-box/RNI-like superfamily protein</fullName>
    </submittedName>
</protein>
<dbReference type="Proteomes" id="UP001140206">
    <property type="component" value="Chromosome 2"/>
</dbReference>
<dbReference type="Pfam" id="PF08387">
    <property type="entry name" value="FBD"/>
    <property type="match status" value="1"/>
</dbReference>
<dbReference type="Pfam" id="PF24758">
    <property type="entry name" value="LRR_At5g56370"/>
    <property type="match status" value="1"/>
</dbReference>
<feature type="region of interest" description="Disordered" evidence="1">
    <location>
        <begin position="1"/>
        <end position="20"/>
    </location>
</feature>
<dbReference type="Gene3D" id="3.80.10.10">
    <property type="entry name" value="Ribonuclease Inhibitor"/>
    <property type="match status" value="1"/>
</dbReference>
<evidence type="ECO:0000259" key="2">
    <source>
        <dbReference type="Pfam" id="PF00646"/>
    </source>
</evidence>
<reference evidence="6" key="1">
    <citation type="submission" date="2022-08" db="EMBL/GenBank/DDBJ databases">
        <authorList>
            <person name="Marques A."/>
        </authorList>
    </citation>
    <scope>NUCLEOTIDE SEQUENCE</scope>
    <source>
        <strain evidence="6">RhyPub2mFocal</strain>
        <tissue evidence="6">Leaves</tissue>
    </source>
</reference>
<evidence type="ECO:0000313" key="6">
    <source>
        <dbReference type="EMBL" id="KAJ4809247.1"/>
    </source>
</evidence>
<gene>
    <name evidence="6" type="ORF">LUZ62_021813</name>
    <name evidence="5" type="ORF">LUZ62_040962</name>
</gene>
<dbReference type="InterPro" id="IPR006566">
    <property type="entry name" value="FBD"/>
</dbReference>
<dbReference type="InterPro" id="IPR053772">
    <property type="entry name" value="At1g61320/At1g61330-like"/>
</dbReference>
<dbReference type="Proteomes" id="UP001140206">
    <property type="component" value="Chromosome 1"/>
</dbReference>
<organism evidence="6 7">
    <name type="scientific">Rhynchospora pubera</name>
    <dbReference type="NCBI Taxonomy" id="906938"/>
    <lineage>
        <taxon>Eukaryota</taxon>
        <taxon>Viridiplantae</taxon>
        <taxon>Streptophyta</taxon>
        <taxon>Embryophyta</taxon>
        <taxon>Tracheophyta</taxon>
        <taxon>Spermatophyta</taxon>
        <taxon>Magnoliopsida</taxon>
        <taxon>Liliopsida</taxon>
        <taxon>Poales</taxon>
        <taxon>Cyperaceae</taxon>
        <taxon>Cyperoideae</taxon>
        <taxon>Rhynchosporeae</taxon>
        <taxon>Rhynchospora</taxon>
    </lineage>
</organism>
<evidence type="ECO:0000259" key="4">
    <source>
        <dbReference type="Pfam" id="PF24758"/>
    </source>
</evidence>
<dbReference type="InterPro" id="IPR055411">
    <property type="entry name" value="LRR_FXL15/At3g58940/PEG3-like"/>
</dbReference>
<feature type="domain" description="F-box" evidence="2">
    <location>
        <begin position="23"/>
        <end position="63"/>
    </location>
</feature>
<accession>A0AAV8H0Z3</accession>
<evidence type="ECO:0000259" key="3">
    <source>
        <dbReference type="Pfam" id="PF08387"/>
    </source>
</evidence>
<evidence type="ECO:0000313" key="5">
    <source>
        <dbReference type="EMBL" id="KAJ4789716.1"/>
    </source>
</evidence>
<dbReference type="Pfam" id="PF00646">
    <property type="entry name" value="F-box"/>
    <property type="match status" value="1"/>
</dbReference>
<dbReference type="PANTHER" id="PTHR34145:SF28">
    <property type="entry name" value="F-BOX DOMAIN-CONTAINING PROTEIN"/>
    <property type="match status" value="1"/>
</dbReference>
<dbReference type="SUPFAM" id="SSF81383">
    <property type="entry name" value="F-box domain"/>
    <property type="match status" value="1"/>
</dbReference>
<feature type="domain" description="FBD" evidence="3">
    <location>
        <begin position="377"/>
        <end position="411"/>
    </location>
</feature>